<evidence type="ECO:0000256" key="1">
    <source>
        <dbReference type="SAM" id="Phobius"/>
    </source>
</evidence>
<feature type="transmembrane region" description="Helical" evidence="1">
    <location>
        <begin position="28"/>
        <end position="50"/>
    </location>
</feature>
<sequence length="61" mass="6993">MTLDLGQLLGPMDKMATDPLWDHTLSQWLTDTGVLLGTSMVCYVLTIRFLRRQEPEVVRET</sequence>
<dbReference type="KEGG" id="slk:SLUN_32080"/>
<keyword evidence="1" id="KW-1133">Transmembrane helix</keyword>
<reference evidence="2 3" key="1">
    <citation type="submission" date="2018-01" db="EMBL/GenBank/DDBJ databases">
        <title>Complete genome sequence of Streptomyces lunaelactis MM109T, a Ferroverdin A producer isolated from cave moonmilk deposits.</title>
        <authorList>
            <person name="Naome A."/>
            <person name="Martinet L."/>
            <person name="Maciejewska M."/>
            <person name="Anderssen S."/>
            <person name="Adam D."/>
            <person name="Tenconi E."/>
            <person name="Deflandre B."/>
            <person name="Arguelles-Arias A."/>
            <person name="Calusinska M."/>
            <person name="Copieters W."/>
            <person name="Karim L."/>
            <person name="Hanikenne M."/>
            <person name="Baurain D."/>
            <person name="van Wezel G."/>
            <person name="Smargiasso N."/>
            <person name="de Pauw E."/>
            <person name="Delfosse P."/>
            <person name="Rigali S."/>
        </authorList>
    </citation>
    <scope>NUCLEOTIDE SEQUENCE [LARGE SCALE GENOMIC DNA]</scope>
    <source>
        <strain evidence="2 3">MM109</strain>
    </source>
</reference>
<accession>A0A2R4TAK3</accession>
<name>A0A2R4TAK3_9ACTN</name>
<gene>
    <name evidence="2" type="ORF">SLUN_32080</name>
</gene>
<keyword evidence="3" id="KW-1185">Reference proteome</keyword>
<organism evidence="2 3">
    <name type="scientific">Streptomyces lunaelactis</name>
    <dbReference type="NCBI Taxonomy" id="1535768"/>
    <lineage>
        <taxon>Bacteria</taxon>
        <taxon>Bacillati</taxon>
        <taxon>Actinomycetota</taxon>
        <taxon>Actinomycetes</taxon>
        <taxon>Kitasatosporales</taxon>
        <taxon>Streptomycetaceae</taxon>
        <taxon>Streptomyces</taxon>
    </lineage>
</organism>
<dbReference type="EMBL" id="CP026304">
    <property type="protein sequence ID" value="AVZ76153.1"/>
    <property type="molecule type" value="Genomic_DNA"/>
</dbReference>
<dbReference type="Proteomes" id="UP000244201">
    <property type="component" value="Chromosome"/>
</dbReference>
<keyword evidence="1" id="KW-0472">Membrane</keyword>
<protein>
    <submittedName>
        <fullName evidence="2">Uncharacterized protein</fullName>
    </submittedName>
</protein>
<dbReference type="AlphaFoldDB" id="A0A2R4TAK3"/>
<evidence type="ECO:0000313" key="2">
    <source>
        <dbReference type="EMBL" id="AVZ76153.1"/>
    </source>
</evidence>
<evidence type="ECO:0000313" key="3">
    <source>
        <dbReference type="Proteomes" id="UP000244201"/>
    </source>
</evidence>
<proteinExistence type="predicted"/>
<keyword evidence="1" id="KW-0812">Transmembrane</keyword>